<dbReference type="GO" id="GO:0005737">
    <property type="term" value="C:cytoplasm"/>
    <property type="evidence" value="ECO:0007669"/>
    <property type="project" value="InterPro"/>
</dbReference>
<sequence>MAAPDVIVLGGSAGGMNAVREVLTTLTGLRTSVLCVVLHRPPEYSPLAEVLQTYTPLPVHEPPDSPWHCPLGAVTVAPAGYHLLLGRGRARSTDGKEAIGPYTTAPGVRAHLTLDEPVAYSRPSLDVTFTSAAEFGASVVAVLLSCANDDGAAGCAAVQAAGGRVVLQAPATCEAPIAVNAALRRIEPDHVADPAGIGTWLAQQLALGAKPH</sequence>
<feature type="active site" evidence="4">
    <location>
        <position position="12"/>
    </location>
</feature>
<name>A0A7I7U192_MYCPF</name>
<comment type="catalytic activity">
    <reaction evidence="3">
        <text>[protein]-L-glutamate 5-O-methyl ester + H2O = L-glutamyl-[protein] + methanol + H(+)</text>
        <dbReference type="Rhea" id="RHEA:23236"/>
        <dbReference type="Rhea" id="RHEA-COMP:10208"/>
        <dbReference type="Rhea" id="RHEA-COMP:10311"/>
        <dbReference type="ChEBI" id="CHEBI:15377"/>
        <dbReference type="ChEBI" id="CHEBI:15378"/>
        <dbReference type="ChEBI" id="CHEBI:17790"/>
        <dbReference type="ChEBI" id="CHEBI:29973"/>
        <dbReference type="ChEBI" id="CHEBI:82795"/>
        <dbReference type="EC" id="3.1.1.61"/>
    </reaction>
</comment>
<organism evidence="6 7">
    <name type="scientific">Mycolicibacterium parafortuitum</name>
    <name type="common">Mycobacterium parafortuitum</name>
    <dbReference type="NCBI Taxonomy" id="39692"/>
    <lineage>
        <taxon>Bacteria</taxon>
        <taxon>Bacillati</taxon>
        <taxon>Actinomycetota</taxon>
        <taxon>Actinomycetes</taxon>
        <taxon>Mycobacteriales</taxon>
        <taxon>Mycobacteriaceae</taxon>
        <taxon>Mycolicibacterium</taxon>
    </lineage>
</organism>
<dbReference type="EC" id="3.1.1.61" evidence="2"/>
<dbReference type="InterPro" id="IPR000673">
    <property type="entry name" value="Sig_transdc_resp-reg_Me-estase"/>
</dbReference>
<proteinExistence type="predicted"/>
<evidence type="ECO:0000313" key="6">
    <source>
        <dbReference type="EMBL" id="BBY74651.1"/>
    </source>
</evidence>
<evidence type="ECO:0000256" key="2">
    <source>
        <dbReference type="ARBA" id="ARBA00039140"/>
    </source>
</evidence>
<evidence type="ECO:0000256" key="1">
    <source>
        <dbReference type="ARBA" id="ARBA00022801"/>
    </source>
</evidence>
<evidence type="ECO:0000256" key="3">
    <source>
        <dbReference type="ARBA" id="ARBA00048267"/>
    </source>
</evidence>
<keyword evidence="1 4" id="KW-0378">Hydrolase</keyword>
<evidence type="ECO:0000256" key="4">
    <source>
        <dbReference type="PROSITE-ProRule" id="PRU00050"/>
    </source>
</evidence>
<feature type="domain" description="CheB-type methylesterase" evidence="5">
    <location>
        <begin position="1"/>
        <end position="173"/>
    </location>
</feature>
<evidence type="ECO:0000313" key="7">
    <source>
        <dbReference type="Proteomes" id="UP000466554"/>
    </source>
</evidence>
<dbReference type="InterPro" id="IPR035909">
    <property type="entry name" value="CheB_C"/>
</dbReference>
<dbReference type="PANTHER" id="PTHR42872">
    <property type="entry name" value="PROTEIN-GLUTAMATE METHYLESTERASE/PROTEIN-GLUTAMINE GLUTAMINASE"/>
    <property type="match status" value="1"/>
</dbReference>
<dbReference type="Proteomes" id="UP000466554">
    <property type="component" value="Chromosome"/>
</dbReference>
<dbReference type="PANTHER" id="PTHR42872:SF6">
    <property type="entry name" value="PROTEIN-GLUTAMATE METHYLESTERASE_PROTEIN-GLUTAMINE GLUTAMINASE"/>
    <property type="match status" value="1"/>
</dbReference>
<dbReference type="EMBL" id="AP022598">
    <property type="protein sequence ID" value="BBY74651.1"/>
    <property type="molecule type" value="Genomic_DNA"/>
</dbReference>
<dbReference type="Gene3D" id="3.40.50.180">
    <property type="entry name" value="Methylesterase CheB, C-terminal domain"/>
    <property type="match status" value="1"/>
</dbReference>
<feature type="active site" evidence="4">
    <location>
        <position position="39"/>
    </location>
</feature>
<dbReference type="PROSITE" id="PS50122">
    <property type="entry name" value="CHEB"/>
    <property type="match status" value="1"/>
</dbReference>
<dbReference type="SUPFAM" id="SSF52738">
    <property type="entry name" value="Methylesterase CheB, C-terminal domain"/>
    <property type="match status" value="1"/>
</dbReference>
<keyword evidence="4" id="KW-0145">Chemotaxis</keyword>
<protein>
    <recommendedName>
        <fullName evidence="2">protein-glutamate methylesterase</fullName>
        <ecNumber evidence="2">3.1.1.61</ecNumber>
    </recommendedName>
</protein>
<reference evidence="6 7" key="1">
    <citation type="journal article" date="2019" name="Emerg. Microbes Infect.">
        <title>Comprehensive subspecies identification of 175 nontuberculous mycobacteria species based on 7547 genomic profiles.</title>
        <authorList>
            <person name="Matsumoto Y."/>
            <person name="Kinjo T."/>
            <person name="Motooka D."/>
            <person name="Nabeya D."/>
            <person name="Jung N."/>
            <person name="Uechi K."/>
            <person name="Horii T."/>
            <person name="Iida T."/>
            <person name="Fujita J."/>
            <person name="Nakamura S."/>
        </authorList>
    </citation>
    <scope>NUCLEOTIDE SEQUENCE [LARGE SCALE GENOMIC DNA]</scope>
    <source>
        <strain evidence="6 7">JCM 6367</strain>
    </source>
</reference>
<evidence type="ECO:0000259" key="5">
    <source>
        <dbReference type="PROSITE" id="PS50122"/>
    </source>
</evidence>
<gene>
    <name evidence="6" type="ORF">MPRF_15500</name>
</gene>
<dbReference type="AlphaFoldDB" id="A0A7I7U192"/>
<dbReference type="GO" id="GO:0008984">
    <property type="term" value="F:protein-glutamate methylesterase activity"/>
    <property type="evidence" value="ECO:0007669"/>
    <property type="project" value="UniProtKB-EC"/>
</dbReference>
<dbReference type="RefSeq" id="WP_163765954.1">
    <property type="nucleotide sequence ID" value="NZ_AP022598.1"/>
</dbReference>
<accession>A0A7I7U192</accession>
<dbReference type="Pfam" id="PF01339">
    <property type="entry name" value="CheB_methylest"/>
    <property type="match status" value="1"/>
</dbReference>
<dbReference type="GO" id="GO:0000156">
    <property type="term" value="F:phosphorelay response regulator activity"/>
    <property type="evidence" value="ECO:0007669"/>
    <property type="project" value="InterPro"/>
</dbReference>
<feature type="active site" evidence="4">
    <location>
        <position position="150"/>
    </location>
</feature>
<dbReference type="GO" id="GO:0006935">
    <property type="term" value="P:chemotaxis"/>
    <property type="evidence" value="ECO:0007669"/>
    <property type="project" value="UniProtKB-UniRule"/>
</dbReference>